<sequence length="196" mass="22052">MNRVPVQKGLSSTSIDSDTGIAGTEMRCSSSPFLAELLRRKKSSVEAVDALGPLRSSRLGSSAPSYLIKLHFWVRRRDFLFGLDTSSSRLRRTRNCRGEMVCLGHHHFLESLEEESSDTKSNVSVLGYARTLCRILTHQQQASIFHSYIQSTHSVGQSWSMQLLSLGRTFYQQVIQTTPFGISMQLLLFWPFTCSG</sequence>
<evidence type="ECO:0000256" key="1">
    <source>
        <dbReference type="SAM" id="MobiDB-lite"/>
    </source>
</evidence>
<proteinExistence type="predicted"/>
<organism evidence="2 3">
    <name type="scientific">Aspergillus wentii DTO 134E9</name>
    <dbReference type="NCBI Taxonomy" id="1073089"/>
    <lineage>
        <taxon>Eukaryota</taxon>
        <taxon>Fungi</taxon>
        <taxon>Dikarya</taxon>
        <taxon>Ascomycota</taxon>
        <taxon>Pezizomycotina</taxon>
        <taxon>Eurotiomycetes</taxon>
        <taxon>Eurotiomycetidae</taxon>
        <taxon>Eurotiales</taxon>
        <taxon>Aspergillaceae</taxon>
        <taxon>Aspergillus</taxon>
        <taxon>Aspergillus subgen. Cremei</taxon>
    </lineage>
</organism>
<accession>A0A1L9S0I9</accession>
<dbReference type="Proteomes" id="UP000184383">
    <property type="component" value="Unassembled WGS sequence"/>
</dbReference>
<dbReference type="GeneID" id="63748223"/>
<name>A0A1L9S0I9_ASPWE</name>
<feature type="region of interest" description="Disordered" evidence="1">
    <location>
        <begin position="1"/>
        <end position="23"/>
    </location>
</feature>
<evidence type="ECO:0000313" key="2">
    <source>
        <dbReference type="EMBL" id="OJJ40672.1"/>
    </source>
</evidence>
<gene>
    <name evidence="2" type="ORF">ASPWEDRAFT_227467</name>
</gene>
<reference evidence="3" key="1">
    <citation type="journal article" date="2017" name="Genome Biol.">
        <title>Comparative genomics reveals high biological diversity and specific adaptations in the industrially and medically important fungal genus Aspergillus.</title>
        <authorList>
            <person name="de Vries R.P."/>
            <person name="Riley R."/>
            <person name="Wiebenga A."/>
            <person name="Aguilar-Osorio G."/>
            <person name="Amillis S."/>
            <person name="Uchima C.A."/>
            <person name="Anderluh G."/>
            <person name="Asadollahi M."/>
            <person name="Askin M."/>
            <person name="Barry K."/>
            <person name="Battaglia E."/>
            <person name="Bayram O."/>
            <person name="Benocci T."/>
            <person name="Braus-Stromeyer S.A."/>
            <person name="Caldana C."/>
            <person name="Canovas D."/>
            <person name="Cerqueira G.C."/>
            <person name="Chen F."/>
            <person name="Chen W."/>
            <person name="Choi C."/>
            <person name="Clum A."/>
            <person name="Dos Santos R.A."/>
            <person name="Damasio A.R."/>
            <person name="Diallinas G."/>
            <person name="Emri T."/>
            <person name="Fekete E."/>
            <person name="Flipphi M."/>
            <person name="Freyberg S."/>
            <person name="Gallo A."/>
            <person name="Gournas C."/>
            <person name="Habgood R."/>
            <person name="Hainaut M."/>
            <person name="Harispe M.L."/>
            <person name="Henrissat B."/>
            <person name="Hilden K.S."/>
            <person name="Hope R."/>
            <person name="Hossain A."/>
            <person name="Karabika E."/>
            <person name="Karaffa L."/>
            <person name="Karanyi Z."/>
            <person name="Krasevec N."/>
            <person name="Kuo A."/>
            <person name="Kusch H."/>
            <person name="LaButti K."/>
            <person name="Lagendijk E.L."/>
            <person name="Lapidus A."/>
            <person name="Levasseur A."/>
            <person name="Lindquist E."/>
            <person name="Lipzen A."/>
            <person name="Logrieco A.F."/>
            <person name="MacCabe A."/>
            <person name="Maekelae M.R."/>
            <person name="Malavazi I."/>
            <person name="Melin P."/>
            <person name="Meyer V."/>
            <person name="Mielnichuk N."/>
            <person name="Miskei M."/>
            <person name="Molnar A.P."/>
            <person name="Mule G."/>
            <person name="Ngan C.Y."/>
            <person name="Orejas M."/>
            <person name="Orosz E."/>
            <person name="Ouedraogo J.P."/>
            <person name="Overkamp K.M."/>
            <person name="Park H.-S."/>
            <person name="Perrone G."/>
            <person name="Piumi F."/>
            <person name="Punt P.J."/>
            <person name="Ram A.F."/>
            <person name="Ramon A."/>
            <person name="Rauscher S."/>
            <person name="Record E."/>
            <person name="Riano-Pachon D.M."/>
            <person name="Robert V."/>
            <person name="Roehrig J."/>
            <person name="Ruller R."/>
            <person name="Salamov A."/>
            <person name="Salih N.S."/>
            <person name="Samson R.A."/>
            <person name="Sandor E."/>
            <person name="Sanguinetti M."/>
            <person name="Schuetze T."/>
            <person name="Sepcic K."/>
            <person name="Shelest E."/>
            <person name="Sherlock G."/>
            <person name="Sophianopoulou V."/>
            <person name="Squina F.M."/>
            <person name="Sun H."/>
            <person name="Susca A."/>
            <person name="Todd R.B."/>
            <person name="Tsang A."/>
            <person name="Unkles S.E."/>
            <person name="van de Wiele N."/>
            <person name="van Rossen-Uffink D."/>
            <person name="Oliveira J.V."/>
            <person name="Vesth T.C."/>
            <person name="Visser J."/>
            <person name="Yu J.-H."/>
            <person name="Zhou M."/>
            <person name="Andersen M.R."/>
            <person name="Archer D.B."/>
            <person name="Baker S.E."/>
            <person name="Benoit I."/>
            <person name="Brakhage A.A."/>
            <person name="Braus G.H."/>
            <person name="Fischer R."/>
            <person name="Frisvad J.C."/>
            <person name="Goldman G.H."/>
            <person name="Houbraken J."/>
            <person name="Oakley B."/>
            <person name="Pocsi I."/>
            <person name="Scazzocchio C."/>
            <person name="Seiboth B."/>
            <person name="vanKuyk P.A."/>
            <person name="Wortman J."/>
            <person name="Dyer P.S."/>
            <person name="Grigoriev I.V."/>
        </authorList>
    </citation>
    <scope>NUCLEOTIDE SEQUENCE [LARGE SCALE GENOMIC DNA]</scope>
    <source>
        <strain evidence="3">DTO 134E9</strain>
    </source>
</reference>
<protein>
    <submittedName>
        <fullName evidence="2">Uncharacterized protein</fullName>
    </submittedName>
</protein>
<dbReference type="EMBL" id="KV878209">
    <property type="protein sequence ID" value="OJJ40672.1"/>
    <property type="molecule type" value="Genomic_DNA"/>
</dbReference>
<dbReference type="RefSeq" id="XP_040694348.1">
    <property type="nucleotide sequence ID" value="XM_040832375.1"/>
</dbReference>
<dbReference type="AlphaFoldDB" id="A0A1L9S0I9"/>
<keyword evidence="3" id="KW-1185">Reference proteome</keyword>
<evidence type="ECO:0000313" key="3">
    <source>
        <dbReference type="Proteomes" id="UP000184383"/>
    </source>
</evidence>
<dbReference type="VEuPathDB" id="FungiDB:ASPWEDRAFT_227467"/>